<dbReference type="AlphaFoldDB" id="A0A2T0BDH3"/>
<feature type="transmembrane region" description="Helical" evidence="1">
    <location>
        <begin position="6"/>
        <end position="26"/>
    </location>
</feature>
<dbReference type="Gene3D" id="3.10.620.30">
    <property type="match status" value="1"/>
</dbReference>
<dbReference type="Pfam" id="PF01841">
    <property type="entry name" value="Transglut_core"/>
    <property type="match status" value="1"/>
</dbReference>
<evidence type="ECO:0000313" key="3">
    <source>
        <dbReference type="EMBL" id="PRR81951.1"/>
    </source>
</evidence>
<dbReference type="Proteomes" id="UP000239471">
    <property type="component" value="Unassembled WGS sequence"/>
</dbReference>
<keyword evidence="1" id="KW-0812">Transmembrane</keyword>
<comment type="caution">
    <text evidence="3">The sequence shown here is derived from an EMBL/GenBank/DDBJ whole genome shotgun (WGS) entry which is preliminary data.</text>
</comment>
<evidence type="ECO:0000259" key="2">
    <source>
        <dbReference type="SMART" id="SM00460"/>
    </source>
</evidence>
<feature type="transmembrane region" description="Helical" evidence="1">
    <location>
        <begin position="120"/>
        <end position="147"/>
    </location>
</feature>
<dbReference type="SMART" id="SM00460">
    <property type="entry name" value="TGc"/>
    <property type="match status" value="1"/>
</dbReference>
<feature type="transmembrane region" description="Helical" evidence="1">
    <location>
        <begin position="78"/>
        <end position="99"/>
    </location>
</feature>
<reference evidence="3 4" key="1">
    <citation type="submission" date="2018-03" db="EMBL/GenBank/DDBJ databases">
        <title>Genome sequence of Clostridium vincentii DSM 10228.</title>
        <authorList>
            <person name="Poehlein A."/>
            <person name="Daniel R."/>
        </authorList>
    </citation>
    <scope>NUCLEOTIDE SEQUENCE [LARGE SCALE GENOMIC DNA]</scope>
    <source>
        <strain evidence="3 4">DSM 10228</strain>
    </source>
</reference>
<dbReference type="EMBL" id="PVXQ01000022">
    <property type="protein sequence ID" value="PRR81951.1"/>
    <property type="molecule type" value="Genomic_DNA"/>
</dbReference>
<dbReference type="InterPro" id="IPR038765">
    <property type="entry name" value="Papain-like_cys_pep_sf"/>
</dbReference>
<keyword evidence="4" id="KW-1185">Reference proteome</keyword>
<organism evidence="3 4">
    <name type="scientific">Clostridium vincentii</name>
    <dbReference type="NCBI Taxonomy" id="52704"/>
    <lineage>
        <taxon>Bacteria</taxon>
        <taxon>Bacillati</taxon>
        <taxon>Bacillota</taxon>
        <taxon>Clostridia</taxon>
        <taxon>Eubacteriales</taxon>
        <taxon>Clostridiaceae</taxon>
        <taxon>Clostridium</taxon>
    </lineage>
</organism>
<evidence type="ECO:0000313" key="4">
    <source>
        <dbReference type="Proteomes" id="UP000239471"/>
    </source>
</evidence>
<dbReference type="InterPro" id="IPR002931">
    <property type="entry name" value="Transglutaminase-like"/>
</dbReference>
<evidence type="ECO:0000256" key="1">
    <source>
        <dbReference type="SAM" id="Phobius"/>
    </source>
</evidence>
<proteinExistence type="predicted"/>
<feature type="transmembrane region" description="Helical" evidence="1">
    <location>
        <begin position="38"/>
        <end position="58"/>
    </location>
</feature>
<dbReference type="SUPFAM" id="SSF54001">
    <property type="entry name" value="Cysteine proteinases"/>
    <property type="match status" value="1"/>
</dbReference>
<dbReference type="PANTHER" id="PTHR33490:SF3">
    <property type="entry name" value="CONSERVED INTEGRAL MEMBRANE PROTEIN"/>
    <property type="match status" value="1"/>
</dbReference>
<feature type="domain" description="Transglutaminase-like" evidence="2">
    <location>
        <begin position="265"/>
        <end position="327"/>
    </location>
</feature>
<protein>
    <submittedName>
        <fullName evidence="3">Transglutaminase-like superfamily protein</fullName>
    </submittedName>
</protein>
<gene>
    <name evidence="3" type="ORF">CLVI_21590</name>
</gene>
<dbReference type="PANTHER" id="PTHR33490">
    <property type="entry name" value="BLR5614 PROTEIN-RELATED"/>
    <property type="match status" value="1"/>
</dbReference>
<keyword evidence="1" id="KW-0472">Membrane</keyword>
<sequence length="352" mass="39070">MDISIQMLICLVIIVVSVIVSVKTVMQSTDISDAIMPIIGGCSTIITFFIILGFYDWLNSKISGLISKYLPAIMNNGIVHLGAIIIAFIAMKMLIENLLRLINSFSFNSSITKLKNHKPFLMIFSTVFGVIRGMVVIILICIPLALYNSVSSGTNRIAVLDNLTVYNKMEKFIDAGKIKNISNGLLENVSANKISYYNGVTLDEGVASNSSIDNRANEITKSSNTDRQKARAIYTWVGSNIKYDDNKAVKVMNQEKGYESGSIPAFRDRSGICFDYACLFTSMTKAIDLKSRIIIGEGFNGSEFVSHAWNQVYLEDEGIWINVDPTFYVAGDYFDNSTFDNEHKMTSIAGEF</sequence>
<accession>A0A2T0BDH3</accession>
<name>A0A2T0BDH3_9CLOT</name>
<keyword evidence="1" id="KW-1133">Transmembrane helix</keyword>
<dbReference type="RefSeq" id="WP_242980657.1">
    <property type="nucleotide sequence ID" value="NZ_PVXQ01000022.1"/>
</dbReference>